<accession>A0A4R9C1Y6</accession>
<dbReference type="PANTHER" id="PTHR41324:SF1">
    <property type="entry name" value="DUF2232 DOMAIN-CONTAINING PROTEIN"/>
    <property type="match status" value="1"/>
</dbReference>
<gene>
    <name evidence="2" type="ORF">EQF91_03205</name>
</gene>
<protein>
    <submittedName>
        <fullName evidence="2">DUF2232 domain-containing protein</fullName>
    </submittedName>
</protein>
<keyword evidence="1" id="KW-0812">Transmembrane</keyword>
<keyword evidence="1" id="KW-0472">Membrane</keyword>
<keyword evidence="1" id="KW-1133">Transmembrane helix</keyword>
<dbReference type="InterPro" id="IPR018710">
    <property type="entry name" value="DUF2232"/>
</dbReference>
<proteinExistence type="predicted"/>
<sequence>MIKNKRFESALDILMTSVISLMIIYFLGVSGISNLFLFVPFIILLIRYDIKKFLISFLITIVGMYFMTGILSTMIFGTLILIMSFVISNLIKKQCKIEKIVKISTFVYIGCIILTFSTLYFVFKVNMITDIKNSMENIVKYMEESLKSDINFSSNSIDLYIQTLKSATNYFISIIPGFLVVFAILIAFFNTVFSLKLLKKIGYEIKQNTKLNNFRLGNEFRAFATAVAIGYLISLVFKIKNIDLVMKNISFVLIFLLFGNGILTSNFLLERKFNLIVAYIIVIFVFVFLQGYMIFAFIGLMDLIVNLRMIFNLRESIK</sequence>
<evidence type="ECO:0000313" key="3">
    <source>
        <dbReference type="Proteomes" id="UP000297454"/>
    </source>
</evidence>
<dbReference type="Pfam" id="PF09991">
    <property type="entry name" value="DUF2232"/>
    <property type="match status" value="1"/>
</dbReference>
<name>A0A4R9C1Y6_9FIRM</name>
<comment type="caution">
    <text evidence="2">The sequence shown here is derived from an EMBL/GenBank/DDBJ whole genome shotgun (WGS) entry which is preliminary data.</text>
</comment>
<evidence type="ECO:0000313" key="2">
    <source>
        <dbReference type="EMBL" id="TFF66777.1"/>
    </source>
</evidence>
<dbReference type="AlphaFoldDB" id="A0A4R9C1Y6"/>
<feature type="transmembrane region" description="Helical" evidence="1">
    <location>
        <begin position="219"/>
        <end position="237"/>
    </location>
</feature>
<dbReference type="RefSeq" id="WP_134744482.1">
    <property type="nucleotide sequence ID" value="NZ_SCFQ01000036.1"/>
</dbReference>
<feature type="transmembrane region" description="Helical" evidence="1">
    <location>
        <begin position="249"/>
        <end position="269"/>
    </location>
</feature>
<feature type="transmembrane region" description="Helical" evidence="1">
    <location>
        <begin position="74"/>
        <end position="91"/>
    </location>
</feature>
<dbReference type="Proteomes" id="UP000297454">
    <property type="component" value="Unassembled WGS sequence"/>
</dbReference>
<dbReference type="PANTHER" id="PTHR41324">
    <property type="entry name" value="MEMBRANE PROTEIN-RELATED"/>
    <property type="match status" value="1"/>
</dbReference>
<feature type="transmembrane region" description="Helical" evidence="1">
    <location>
        <begin position="276"/>
        <end position="301"/>
    </location>
</feature>
<dbReference type="EMBL" id="SCFR01000007">
    <property type="protein sequence ID" value="TFF66777.1"/>
    <property type="molecule type" value="Genomic_DNA"/>
</dbReference>
<evidence type="ECO:0000256" key="1">
    <source>
        <dbReference type="SAM" id="Phobius"/>
    </source>
</evidence>
<keyword evidence="3" id="KW-1185">Reference proteome</keyword>
<reference evidence="2 3" key="1">
    <citation type="submission" date="2019-01" db="EMBL/GenBank/DDBJ databases">
        <title>Draft Genome Sequences of Helcococcus ovis Strains Isolated from the Uterus and Vagina of Dairy Cows with Metritis.</title>
        <authorList>
            <person name="Cunha F."/>
            <person name="Jeon S.J."/>
            <person name="Kutzer P."/>
            <person name="Galvao K.N."/>
        </authorList>
    </citation>
    <scope>NUCLEOTIDE SEQUENCE [LARGE SCALE GENOMIC DNA]</scope>
    <source>
        <strain evidence="2 3">KG-37</strain>
    </source>
</reference>
<feature type="transmembrane region" description="Helical" evidence="1">
    <location>
        <begin position="13"/>
        <end position="46"/>
    </location>
</feature>
<feature type="transmembrane region" description="Helical" evidence="1">
    <location>
        <begin position="170"/>
        <end position="198"/>
    </location>
</feature>
<feature type="transmembrane region" description="Helical" evidence="1">
    <location>
        <begin position="103"/>
        <end position="123"/>
    </location>
</feature>
<organism evidence="2 3">
    <name type="scientific">Helcococcus ovis</name>
    <dbReference type="NCBI Taxonomy" id="72026"/>
    <lineage>
        <taxon>Bacteria</taxon>
        <taxon>Bacillati</taxon>
        <taxon>Bacillota</taxon>
        <taxon>Tissierellia</taxon>
        <taxon>Tissierellales</taxon>
        <taxon>Peptoniphilaceae</taxon>
        <taxon>Helcococcus</taxon>
    </lineage>
</organism>